<dbReference type="Proteomes" id="UP000639772">
    <property type="component" value="Unassembled WGS sequence"/>
</dbReference>
<protein>
    <recommendedName>
        <fullName evidence="3">Pectinesterase inhibitor domain-containing protein</fullName>
    </recommendedName>
</protein>
<gene>
    <name evidence="5" type="ORF">HPP92_015588</name>
    <name evidence="4" type="ORF">HPP92_016244</name>
</gene>
<keyword evidence="6" id="KW-1185">Reference proteome</keyword>
<dbReference type="SUPFAM" id="SSF101148">
    <property type="entry name" value="Plant invertase/pectin methylesterase inhibitor"/>
    <property type="match status" value="1"/>
</dbReference>
<dbReference type="AlphaFoldDB" id="A0A835QNN6"/>
<dbReference type="EMBL" id="JADCNM010000008">
    <property type="protein sequence ID" value="KAG0471042.1"/>
    <property type="molecule type" value="Genomic_DNA"/>
</dbReference>
<feature type="chain" id="PRO_5033642955" description="Pectinesterase inhibitor domain-containing protein" evidence="2">
    <location>
        <begin position="20"/>
        <end position="181"/>
    </location>
</feature>
<evidence type="ECO:0000313" key="5">
    <source>
        <dbReference type="EMBL" id="KAG0471042.1"/>
    </source>
</evidence>
<accession>A0A835QNN6</accession>
<dbReference type="InterPro" id="IPR006501">
    <property type="entry name" value="Pectinesterase_inhib_dom"/>
</dbReference>
<dbReference type="EMBL" id="JADCNL010000008">
    <property type="protein sequence ID" value="KAG0469544.1"/>
    <property type="molecule type" value="Genomic_DNA"/>
</dbReference>
<dbReference type="SMART" id="SM00856">
    <property type="entry name" value="PMEI"/>
    <property type="match status" value="1"/>
</dbReference>
<feature type="signal peptide" evidence="2">
    <location>
        <begin position="1"/>
        <end position="19"/>
    </location>
</feature>
<dbReference type="PANTHER" id="PTHR31080:SF110">
    <property type="entry name" value="PECTINESTERASE INHIBITOR 3"/>
    <property type="match status" value="1"/>
</dbReference>
<dbReference type="InterPro" id="IPR051955">
    <property type="entry name" value="PME_Inhibitor"/>
</dbReference>
<dbReference type="PANTHER" id="PTHR31080">
    <property type="entry name" value="PECTINESTERASE INHIBITOR-LIKE"/>
    <property type="match status" value="1"/>
</dbReference>
<dbReference type="GO" id="GO:0004857">
    <property type="term" value="F:enzyme inhibitor activity"/>
    <property type="evidence" value="ECO:0007669"/>
    <property type="project" value="InterPro"/>
</dbReference>
<dbReference type="Gene3D" id="1.20.140.40">
    <property type="entry name" value="Invertase/pectin methylesterase inhibitor family protein"/>
    <property type="match status" value="1"/>
</dbReference>
<dbReference type="InterPro" id="IPR035513">
    <property type="entry name" value="Invertase/methylesterase_inhib"/>
</dbReference>
<keyword evidence="1 2" id="KW-0732">Signal</keyword>
<evidence type="ECO:0000313" key="4">
    <source>
        <dbReference type="EMBL" id="KAG0469544.1"/>
    </source>
</evidence>
<dbReference type="Proteomes" id="UP000636800">
    <property type="component" value="Unassembled WGS sequence"/>
</dbReference>
<dbReference type="OrthoDB" id="1430376at2759"/>
<evidence type="ECO:0000256" key="1">
    <source>
        <dbReference type="ARBA" id="ARBA00022729"/>
    </source>
</evidence>
<dbReference type="CDD" id="cd15798">
    <property type="entry name" value="PMEI-like_3"/>
    <property type="match status" value="1"/>
</dbReference>
<dbReference type="NCBIfam" id="TIGR01614">
    <property type="entry name" value="PME_inhib"/>
    <property type="match status" value="1"/>
</dbReference>
<evidence type="ECO:0000259" key="3">
    <source>
        <dbReference type="SMART" id="SM00856"/>
    </source>
</evidence>
<evidence type="ECO:0000313" key="6">
    <source>
        <dbReference type="Proteomes" id="UP000636800"/>
    </source>
</evidence>
<organism evidence="5 7">
    <name type="scientific">Vanilla planifolia</name>
    <name type="common">Vanilla</name>
    <dbReference type="NCBI Taxonomy" id="51239"/>
    <lineage>
        <taxon>Eukaryota</taxon>
        <taxon>Viridiplantae</taxon>
        <taxon>Streptophyta</taxon>
        <taxon>Embryophyta</taxon>
        <taxon>Tracheophyta</taxon>
        <taxon>Spermatophyta</taxon>
        <taxon>Magnoliopsida</taxon>
        <taxon>Liliopsida</taxon>
        <taxon>Asparagales</taxon>
        <taxon>Orchidaceae</taxon>
        <taxon>Vanilloideae</taxon>
        <taxon>Vanilleae</taxon>
        <taxon>Vanilla</taxon>
    </lineage>
</organism>
<comment type="caution">
    <text evidence="5">The sequence shown here is derived from an EMBL/GenBank/DDBJ whole genome shotgun (WGS) entry which is preliminary data.</text>
</comment>
<dbReference type="Pfam" id="PF04043">
    <property type="entry name" value="PMEI"/>
    <property type="match status" value="1"/>
</dbReference>
<evidence type="ECO:0000313" key="7">
    <source>
        <dbReference type="Proteomes" id="UP000639772"/>
    </source>
</evidence>
<reference evidence="6 7" key="1">
    <citation type="journal article" date="2020" name="Nat. Food">
        <title>A phased Vanilla planifolia genome enables genetic improvement of flavour and production.</title>
        <authorList>
            <person name="Hasing T."/>
            <person name="Tang H."/>
            <person name="Brym M."/>
            <person name="Khazi F."/>
            <person name="Huang T."/>
            <person name="Chambers A.H."/>
        </authorList>
    </citation>
    <scope>NUCLEOTIDE SEQUENCE [LARGE SCALE GENOMIC DNA]</scope>
    <source>
        <tissue evidence="5">Leaf</tissue>
    </source>
</reference>
<name>A0A835QNN6_VANPL</name>
<evidence type="ECO:0000256" key="2">
    <source>
        <dbReference type="SAM" id="SignalP"/>
    </source>
</evidence>
<proteinExistence type="predicted"/>
<sequence length="181" mass="19119">MAALLFALPVLLLHLFVLAAGTATPSSLVLASCAHSRYPNLCIHTLASSAARTPTDLAVDSISAAASSARNVTSFLHHLSPPPFPAVRDCVEQIADSGGQLSSAAAELRKLRPENSQWTLDNAQTWVSAALTNEDTCLDAIRRLPAGVHRSVSAHVSEARRVTCNALYLVAHLAGGSPHRR</sequence>
<feature type="domain" description="Pectinesterase inhibitor" evidence="3">
    <location>
        <begin position="24"/>
        <end position="169"/>
    </location>
</feature>